<evidence type="ECO:0000313" key="2">
    <source>
        <dbReference type="EMBL" id="OSO94389.1"/>
    </source>
</evidence>
<comment type="caution">
    <text evidence="2">The sequence shown here is derived from an EMBL/GenBank/DDBJ whole genome shotgun (WGS) entry which is preliminary data.</text>
</comment>
<protein>
    <submittedName>
        <fullName evidence="2">ATP-binding protein</fullName>
    </submittedName>
</protein>
<feature type="region of interest" description="Disordered" evidence="1">
    <location>
        <begin position="922"/>
        <end position="943"/>
    </location>
</feature>
<dbReference type="SUPFAM" id="SSF55874">
    <property type="entry name" value="ATPase domain of HSP90 chaperone/DNA topoisomerase II/histidine kinase"/>
    <property type="match status" value="1"/>
</dbReference>
<dbReference type="PANTHER" id="PTHR32387:SF0">
    <property type="entry name" value="PROTEIN NO VEIN"/>
    <property type="match status" value="1"/>
</dbReference>
<organism evidence="2 3">
    <name type="scientific">Halorubrum ezzemoulense DSM 17463</name>
    <dbReference type="NCBI Taxonomy" id="1121945"/>
    <lineage>
        <taxon>Archaea</taxon>
        <taxon>Methanobacteriati</taxon>
        <taxon>Methanobacteriota</taxon>
        <taxon>Stenosarchaea group</taxon>
        <taxon>Halobacteria</taxon>
        <taxon>Halobacteriales</taxon>
        <taxon>Haloferacaceae</taxon>
        <taxon>Halorubrum</taxon>
    </lineage>
</organism>
<name>A0A1X4GB46_HALEZ</name>
<feature type="compositionally biased region" description="Polar residues" evidence="1">
    <location>
        <begin position="1892"/>
        <end position="1910"/>
    </location>
</feature>
<sequence>MSEYASVSNRLTNFCCEEHEELLDGLNNKTAWSKEADLGYGNQVVSAAHDDRTVLELVQNARDAIIEGDGNGSVSVIVGPDSLMVANTGSPFRLDDEEVFRAVTSLGRSAKAQDRGSIGEKGVGLKSVLQLSEQFSIYSQVDSEQFSAHFSRARAARMLLTAYGRLLGENSFKSRIGPSTNDTLVNACQSLASDIGASALPEYLTEDTIRRQLLNEEQEPPSPSALLSDLPRLSLFRYPFPDASQKDASPLRSGLVGTKEAAHTMDSPLSEDLRSWIDVHGGSYTTAVELDYVDTEWRALLDRVDGMLTDADDKVVSTFRDHRSSTDSDSAAFSQQRQETLWEECTNISPETLILLGHIEQLNLVRVSRNADGILQMENHRQITVDQGDSNPLSNAPTVSRRKVTYTVDDSQNDDSDSHVRTFWQYTGTYDDITENQEAESNPDDVHLLFEKPTTKDGWRPKSKPLYLYYPIEEVETPFPFAIHAPFRVGFDRQSLTADEQNRRILDKLPRLVATAAADLATGESATDSAEMDTFNQWMPWLVTPLDAAEKSDTSEIVATAVEDTLGQLREEPIVPSDAGEPQRPTAVLCDPERLHAFEPLRRDAPAAPVPGRSVIESGKRWRTAVFGSESESGLAFRQCAARIGLTDVLDRLFDDDEGRRGCIDILSEYWGVSSHTEGTIDWAVPVDEVRHATEYFESICSVLQSASDGEELDIKSGTDAKRSATQLGDTRVPLLPAEAHRDHDDDDSPAITHLVRARSRHDGGEGGGTKRSERIVFRRTGGNTARSIISDLPTPPDDLPVFVVPFRSDWTGPLESFNREWGTRNLDSPAEFYRRVAAEAGGYSGDVTSDPDVIGYIVDLYRTVTQSQIADWLNPQPHRHHQFGELQETLKGGKTGSLPPNYDDYLEQRYVQRVQLPVSRSDSLANEVTSTEPSDQERIETRPAEELSFGIEWAVEFNTAADTLEAAEPEFDRFSGQNSTEDTRADSFRRWAAAVRLASDATPSGTREIAPPDDDYWTEVFGDNVGSDELDRIRRLDALIHLGVQVGPRIEWRWTLPTRGERDSEAGTLTVSDAQNLASGALPEGSDFSPPKDLVEAYRDTVWQSDNNPAFSASHSTGCGNHWLDPDVDTLVGDYPGAALLPMWWYLPDLPESESVSGRDYRDAILLMWPELSDGVAEVAWLCSRWHSFSTASDDSRIPSLGLVQLAREQLWPAEGMFEEEPGDDRLTIQDGDQLSARELLLHDDDYLRGAIQYLPRVHVGELEERLTDATDWDEGKSDVVDVPDALRSLGIQQLDTLTPPMAARRLKWFLSQFDEKVSIGAPGQTFTVKASWATQALSVPTDALLRRLVADDALSRELDDREPKRRWIRRDLHHLGTSLPVTEGSTPKALRIGRDHHPDENSETVVFTQPLSKYSRERLVNDGRRFVERPADETELAYMLGDESDAVDFGIVTETKPPSPRPIHGANVESGSNRLDDLRSKLRDRQEYLLAGYLENATAPNLQSVHDDLSAVFENPIGIVERSENDDVRRNSAEWKPGEGSASPHIALFRDSVDRYQTDDEAIPPYLAADGLVQVIEQFDLRDTFENVLFKNESALEDEYNDALKNIRREVTELRTRRLEEVFQTLNGLVSTHWSDVSLPTPDEFDVEPRETLTAARSATEREEFADGNPLLQAWSEKLTTECGLERDIAAMCLVAAATNTHETRLRIAYQLARDEVLNIDDLVDVGHQWVELDEWPQSRSSQSVESYVTAVHRLRRFWDALADHEDEGEEGIERAVRETATSSRIPGPRRRVAAIVRGDSDLNPSLRNLRLGDIPYVTLEPPATEQFVDAVTEWVEAERVALQESDIVYNEPDIDDFLSALVDAVSDYEAAEERVASVLATYEQRDSESTTGTSANRSDLTTDWITSNDDGMEQITTEFEAAAAVTEGGSPDIGESSGDGYSHVNAEIDARGREGELICLDRAWRRFRDAPQTVRKRIFDVVREWRADENWRLNGIEDVASSLPDSVAGGAQSSEDLVALLGASELEATPETKAAFHALFDTSAERGPGFDLIDPFAMMPVDTELASWQSPWMRRVEVKAVDSGRIHNGRIKLTGNELRMALRSGPTGGGPDITDGDAEHSYLVRLVGFPTDWRENEDEHNQLQIFDIENVADFVGIESDSATVLEKLRGGSFYITFQT</sequence>
<dbReference type="InterPro" id="IPR052957">
    <property type="entry name" value="Auxin_embryo_med"/>
</dbReference>
<accession>A0A1X4GB46</accession>
<dbReference type="RefSeq" id="WP_049933049.1">
    <property type="nucleotide sequence ID" value="NZ_ATXS01000021.1"/>
</dbReference>
<gene>
    <name evidence="2" type="ORF">B9H04_14310</name>
</gene>
<evidence type="ECO:0000313" key="3">
    <source>
        <dbReference type="Proteomes" id="UP000193587"/>
    </source>
</evidence>
<dbReference type="PANTHER" id="PTHR32387">
    <property type="entry name" value="WU:FJ29H11"/>
    <property type="match status" value="1"/>
</dbReference>
<dbReference type="EMBL" id="NEDJ01000064">
    <property type="protein sequence ID" value="OSO94389.1"/>
    <property type="molecule type" value="Genomic_DNA"/>
</dbReference>
<dbReference type="STRING" id="1121945.GCA_000421805_02989"/>
<dbReference type="InterPro" id="IPR036890">
    <property type="entry name" value="HATPase_C_sf"/>
</dbReference>
<dbReference type="NCBIfam" id="NF047352">
    <property type="entry name" value="P_loop_sacsin"/>
    <property type="match status" value="1"/>
</dbReference>
<evidence type="ECO:0000256" key="1">
    <source>
        <dbReference type="SAM" id="MobiDB-lite"/>
    </source>
</evidence>
<keyword evidence="2" id="KW-0547">Nucleotide-binding</keyword>
<dbReference type="Gene3D" id="3.30.565.10">
    <property type="entry name" value="Histidine kinase-like ATPase, C-terminal domain"/>
    <property type="match status" value="1"/>
</dbReference>
<feature type="region of interest" description="Disordered" evidence="1">
    <location>
        <begin position="1886"/>
        <end position="1910"/>
    </location>
</feature>
<proteinExistence type="predicted"/>
<keyword evidence="2" id="KW-0067">ATP-binding</keyword>
<feature type="compositionally biased region" description="Polar residues" evidence="1">
    <location>
        <begin position="922"/>
        <end position="934"/>
    </location>
</feature>
<reference evidence="2 3" key="1">
    <citation type="submission" date="2017-04" db="EMBL/GenBank/DDBJ databases">
        <title>MLSA of the genus Halorubrum.</title>
        <authorList>
            <person name="De La Haba R."/>
            <person name="Sanchez-Porro C."/>
            <person name="Infante-Dominguez C."/>
            <person name="Ventosa A."/>
        </authorList>
    </citation>
    <scope>NUCLEOTIDE SEQUENCE [LARGE SCALE GENOMIC DNA]</scope>
    <source>
        <strain evidence="2 3">DSM 17463</strain>
    </source>
</reference>
<dbReference type="GO" id="GO:0005524">
    <property type="term" value="F:ATP binding"/>
    <property type="evidence" value="ECO:0007669"/>
    <property type="project" value="UniProtKB-KW"/>
</dbReference>
<dbReference type="Proteomes" id="UP000193587">
    <property type="component" value="Unassembled WGS sequence"/>
</dbReference>